<comment type="catalytic activity">
    <reaction evidence="1">
        <text>D-fructose 6-phosphate + L-glutamine = D-glucosamine 6-phosphate + L-glutamate</text>
        <dbReference type="Rhea" id="RHEA:13237"/>
        <dbReference type="ChEBI" id="CHEBI:29985"/>
        <dbReference type="ChEBI" id="CHEBI:58359"/>
        <dbReference type="ChEBI" id="CHEBI:58725"/>
        <dbReference type="ChEBI" id="CHEBI:61527"/>
        <dbReference type="EC" id="2.6.1.16"/>
    </reaction>
</comment>
<keyword evidence="5" id="KW-0808">Transferase</keyword>
<sequence>MLLASEIAGSYDSLLHEADSFAGSLKQYLGSEEAHTAARGLAEHLKDSEHVFLLGRGQHYYIALEAALKLKETTYVHAEGFAAGELKHGVIALIEKGTPVIVFAADDEHRQDILSAAAEVKARGAYVIGVAEDRNELFDMFVPVAGNGRFSALASVLPMQLTAYELAIGLGLPPDKPRNLAKSVTVK</sequence>
<dbReference type="Proteomes" id="UP000070457">
    <property type="component" value="Unassembled WGS sequence"/>
</dbReference>
<dbReference type="InterPro" id="IPR035490">
    <property type="entry name" value="GlmS/FrlB_SIS"/>
</dbReference>
<dbReference type="EC" id="2.6.1.16" evidence="2"/>
<proteinExistence type="predicted"/>
<dbReference type="InterPro" id="IPR001347">
    <property type="entry name" value="SIS_dom"/>
</dbReference>
<evidence type="ECO:0000313" key="6">
    <source>
        <dbReference type="Proteomes" id="UP000070457"/>
    </source>
</evidence>
<reference evidence="5 6" key="1">
    <citation type="submission" date="2015-02" db="EMBL/GenBank/DDBJ databases">
        <title>Improved understanding of the partial-nitritation anammox process through 23 genomes representing the majority of the microbial community.</title>
        <authorList>
            <person name="Speth D.R."/>
            <person name="In T Zandt M."/>
            <person name="Guerrero Cruz S."/>
            <person name="Jetten M.S."/>
            <person name="Dutilh B.E."/>
        </authorList>
    </citation>
    <scope>NUCLEOTIDE SEQUENCE [LARGE SCALE GENOMIC DNA]</scope>
    <source>
        <strain evidence="5">OLB20</strain>
    </source>
</reference>
<dbReference type="SUPFAM" id="SSF53697">
    <property type="entry name" value="SIS domain"/>
    <property type="match status" value="1"/>
</dbReference>
<evidence type="ECO:0000256" key="1">
    <source>
        <dbReference type="ARBA" id="ARBA00001031"/>
    </source>
</evidence>
<dbReference type="Pfam" id="PF01380">
    <property type="entry name" value="SIS"/>
    <property type="match status" value="1"/>
</dbReference>
<dbReference type="EMBL" id="JYNZ01000003">
    <property type="protein sequence ID" value="KXK26448.1"/>
    <property type="molecule type" value="Genomic_DNA"/>
</dbReference>
<accession>A0A136LXQ8</accession>
<keyword evidence="5" id="KW-0032">Aminotransferase</keyword>
<dbReference type="PANTHER" id="PTHR10937">
    <property type="entry name" value="GLUCOSAMINE--FRUCTOSE-6-PHOSPHATE AMINOTRANSFERASE, ISOMERIZING"/>
    <property type="match status" value="1"/>
</dbReference>
<evidence type="ECO:0000256" key="2">
    <source>
        <dbReference type="ARBA" id="ARBA00012916"/>
    </source>
</evidence>
<dbReference type="GO" id="GO:0006047">
    <property type="term" value="P:UDP-N-acetylglucosamine metabolic process"/>
    <property type="evidence" value="ECO:0007669"/>
    <property type="project" value="TreeGrafter"/>
</dbReference>
<dbReference type="CDD" id="cd05009">
    <property type="entry name" value="SIS_GlmS_GlmD_2"/>
    <property type="match status" value="1"/>
</dbReference>
<dbReference type="PATRIC" id="fig|1617426.3.peg.448"/>
<dbReference type="InterPro" id="IPR046348">
    <property type="entry name" value="SIS_dom_sf"/>
</dbReference>
<dbReference type="PANTHER" id="PTHR10937:SF0">
    <property type="entry name" value="GLUTAMINE--FRUCTOSE-6-PHOSPHATE TRANSAMINASE (ISOMERIZING)"/>
    <property type="match status" value="1"/>
</dbReference>
<dbReference type="GO" id="GO:0006002">
    <property type="term" value="P:fructose 6-phosphate metabolic process"/>
    <property type="evidence" value="ECO:0007669"/>
    <property type="project" value="TreeGrafter"/>
</dbReference>
<dbReference type="GO" id="GO:0004360">
    <property type="term" value="F:glutamine-fructose-6-phosphate transaminase (isomerizing) activity"/>
    <property type="evidence" value="ECO:0007669"/>
    <property type="project" value="UniProtKB-EC"/>
</dbReference>
<dbReference type="PROSITE" id="PS51464">
    <property type="entry name" value="SIS"/>
    <property type="match status" value="1"/>
</dbReference>
<evidence type="ECO:0000256" key="3">
    <source>
        <dbReference type="ARBA" id="ARBA00016090"/>
    </source>
</evidence>
<dbReference type="Gene3D" id="3.40.50.10490">
    <property type="entry name" value="Glucose-6-phosphate isomerase like protein, domain 1"/>
    <property type="match status" value="1"/>
</dbReference>
<protein>
    <recommendedName>
        <fullName evidence="3">Glutamine--fructose-6-phosphate aminotransferase [isomerizing]</fullName>
        <ecNumber evidence="2">2.6.1.16</ecNumber>
    </recommendedName>
</protein>
<organism evidence="5 6">
    <name type="scientific">candidate division WS6 bacterium OLB20</name>
    <dbReference type="NCBI Taxonomy" id="1617426"/>
    <lineage>
        <taxon>Bacteria</taxon>
        <taxon>Candidatus Dojkabacteria</taxon>
    </lineage>
</organism>
<dbReference type="GO" id="GO:0006487">
    <property type="term" value="P:protein N-linked glycosylation"/>
    <property type="evidence" value="ECO:0007669"/>
    <property type="project" value="TreeGrafter"/>
</dbReference>
<comment type="caution">
    <text evidence="5">The sequence shown here is derived from an EMBL/GenBank/DDBJ whole genome shotgun (WGS) entry which is preliminary data.</text>
</comment>
<gene>
    <name evidence="5" type="primary">glmS_1</name>
    <name evidence="5" type="ORF">TR69_WS6001000451</name>
</gene>
<dbReference type="GO" id="GO:0097367">
    <property type="term" value="F:carbohydrate derivative binding"/>
    <property type="evidence" value="ECO:0007669"/>
    <property type="project" value="InterPro"/>
</dbReference>
<name>A0A136LXQ8_9BACT</name>
<evidence type="ECO:0000313" key="5">
    <source>
        <dbReference type="EMBL" id="KXK26448.1"/>
    </source>
</evidence>
<dbReference type="STRING" id="1617426.TR69_WS6001000451"/>
<feature type="domain" description="SIS" evidence="4">
    <location>
        <begin position="41"/>
        <end position="177"/>
    </location>
</feature>
<dbReference type="AlphaFoldDB" id="A0A136LXQ8"/>
<evidence type="ECO:0000259" key="4">
    <source>
        <dbReference type="PROSITE" id="PS51464"/>
    </source>
</evidence>